<accession>X0V6Q9</accession>
<feature type="non-terminal residue" evidence="1">
    <location>
        <position position="1"/>
    </location>
</feature>
<protein>
    <submittedName>
        <fullName evidence="1">Uncharacterized protein</fullName>
    </submittedName>
</protein>
<dbReference type="InterPro" id="IPR056209">
    <property type="entry name" value="SU10_adaptor"/>
</dbReference>
<dbReference type="EMBL" id="BARS01021833">
    <property type="protein sequence ID" value="GAG08178.1"/>
    <property type="molecule type" value="Genomic_DNA"/>
</dbReference>
<gene>
    <name evidence="1" type="ORF">S01H1_35004</name>
</gene>
<reference evidence="1" key="1">
    <citation type="journal article" date="2014" name="Front. Microbiol.">
        <title>High frequency of phylogenetically diverse reductive dehalogenase-homologous genes in deep subseafloor sedimentary metagenomes.</title>
        <authorList>
            <person name="Kawai M."/>
            <person name="Futagami T."/>
            <person name="Toyoda A."/>
            <person name="Takaki Y."/>
            <person name="Nishi S."/>
            <person name="Hori S."/>
            <person name="Arai W."/>
            <person name="Tsubouchi T."/>
            <person name="Morono Y."/>
            <person name="Uchiyama I."/>
            <person name="Ito T."/>
            <person name="Fujiyama A."/>
            <person name="Inagaki F."/>
            <person name="Takami H."/>
        </authorList>
    </citation>
    <scope>NUCLEOTIDE SEQUENCE</scope>
    <source>
        <strain evidence="1">Expedition CK06-06</strain>
    </source>
</reference>
<sequence>IRPFEELAQIDPNHDATSTNSKPDYVAIEGNRLYQNPMVTATAVLENYFKTPTDMTSGTSPDLTDDNVLVDLLVSGVLRRGFAIKQDFDMVKFYTAEYTRYMGEYMSHVDTNNSKQQIVITNF</sequence>
<proteinExistence type="predicted"/>
<name>X0V6Q9_9ZZZZ</name>
<dbReference type="AlphaFoldDB" id="X0V6Q9"/>
<organism evidence="1">
    <name type="scientific">marine sediment metagenome</name>
    <dbReference type="NCBI Taxonomy" id="412755"/>
    <lineage>
        <taxon>unclassified sequences</taxon>
        <taxon>metagenomes</taxon>
        <taxon>ecological metagenomes</taxon>
    </lineage>
</organism>
<comment type="caution">
    <text evidence="1">The sequence shown here is derived from an EMBL/GenBank/DDBJ whole genome shotgun (WGS) entry which is preliminary data.</text>
</comment>
<dbReference type="Pfam" id="PF24175">
    <property type="entry name" value="SU10_adaptor"/>
    <property type="match status" value="1"/>
</dbReference>
<evidence type="ECO:0000313" key="1">
    <source>
        <dbReference type="EMBL" id="GAG08178.1"/>
    </source>
</evidence>